<dbReference type="Proteomes" id="UP000812440">
    <property type="component" value="Unassembled WGS sequence"/>
</dbReference>
<gene>
    <name evidence="14" type="ORF">GDO86_019518</name>
</gene>
<comment type="catalytic activity">
    <reaction evidence="9">
        <text>a 5'-end (N(7)-methyl 5'-triphosphoguanosine)-ribonucleoside in mRNA + H2O = N(7)-methyl-GDP + a 5'-end phospho-ribonucleoside in mRNA + 2 H(+)</text>
        <dbReference type="Rhea" id="RHEA:67484"/>
        <dbReference type="Rhea" id="RHEA-COMP:15692"/>
        <dbReference type="Rhea" id="RHEA-COMP:17167"/>
        <dbReference type="ChEBI" id="CHEBI:15377"/>
        <dbReference type="ChEBI" id="CHEBI:15378"/>
        <dbReference type="ChEBI" id="CHEBI:63714"/>
        <dbReference type="ChEBI" id="CHEBI:138282"/>
        <dbReference type="ChEBI" id="CHEBI:156461"/>
        <dbReference type="EC" id="3.6.1.62"/>
    </reaction>
</comment>
<dbReference type="PRINTS" id="PR00502">
    <property type="entry name" value="NUDIXFAMILY"/>
</dbReference>
<evidence type="ECO:0000256" key="10">
    <source>
        <dbReference type="ARBA" id="ARBA00093415"/>
    </source>
</evidence>
<evidence type="ECO:0000256" key="8">
    <source>
        <dbReference type="ARBA" id="ARBA00026102"/>
    </source>
</evidence>
<dbReference type="GO" id="GO:0035529">
    <property type="term" value="F:NADH pyrophosphatase activity"/>
    <property type="evidence" value="ECO:0007669"/>
    <property type="project" value="TreeGrafter"/>
</dbReference>
<evidence type="ECO:0000313" key="14">
    <source>
        <dbReference type="EMBL" id="KAG8432051.1"/>
    </source>
</evidence>
<dbReference type="SUPFAM" id="SSF55811">
    <property type="entry name" value="Nudix"/>
    <property type="match status" value="1"/>
</dbReference>
<keyword evidence="5" id="KW-0378">Hydrolase</keyword>
<evidence type="ECO:0000256" key="7">
    <source>
        <dbReference type="ARBA" id="ARBA00023211"/>
    </source>
</evidence>
<dbReference type="PANTHER" id="PTHR42904:SF1">
    <property type="entry name" value="NUCLEOSIDE DIPHOSPHATE-LINKED MOIETY X MOTIF 17"/>
    <property type="match status" value="1"/>
</dbReference>
<evidence type="ECO:0000256" key="12">
    <source>
        <dbReference type="ARBA" id="ARBA00093663"/>
    </source>
</evidence>
<protein>
    <recommendedName>
        <fullName evidence="11">m7GpppN-mRNA hydrolase NUDT17</fullName>
        <ecNumber evidence="8">3.6.1.62</ecNumber>
    </recommendedName>
    <alternativeName>
        <fullName evidence="12">Nucleoside diphosphate-linked moiety X motif 17</fullName>
    </alternativeName>
</protein>
<dbReference type="PANTHER" id="PTHR42904">
    <property type="entry name" value="NUDIX HYDROLASE, NUDC SUBFAMILY"/>
    <property type="match status" value="1"/>
</dbReference>
<sequence length="287" mass="31718">MEPAKRVLVYLTKENSRLQCARFAQGITGLFCAKQGDTASVHCGLERNQFVISDRHFPGSTSLQLQRPSFCPIKNLSPTQETSLPEETQNCGVDVGVAVLVESVNKKVLITRRSKNLNIFPNVWVPPGGHIEPGEQVLEAGLRELQEETGLQLTEMSWSMLGLWESAFPPMLTRGLPLRHHIVTYLLVRSRETDLQLQERLCPCEEEVSACVWLDTEIAKHIVAGDCGIAPGTLPTTIRITELNGGSLAETDLNIVTFLNTAPKEGEDVERISTGTKYALGLWLDTL</sequence>
<evidence type="ECO:0000256" key="5">
    <source>
        <dbReference type="ARBA" id="ARBA00022801"/>
    </source>
</evidence>
<comment type="similarity">
    <text evidence="3">Belongs to the Nudix hydrolase family.</text>
</comment>
<dbReference type="CDD" id="cd04694">
    <property type="entry name" value="NUDIX_Nudt17"/>
    <property type="match status" value="1"/>
</dbReference>
<dbReference type="InterPro" id="IPR015797">
    <property type="entry name" value="NUDIX_hydrolase-like_dom_sf"/>
</dbReference>
<evidence type="ECO:0000256" key="6">
    <source>
        <dbReference type="ARBA" id="ARBA00022842"/>
    </source>
</evidence>
<comment type="caution">
    <text evidence="14">The sequence shown here is derived from an EMBL/GenBank/DDBJ whole genome shotgun (WGS) entry which is preliminary data.</text>
</comment>
<dbReference type="Pfam" id="PF00293">
    <property type="entry name" value="NUDIX"/>
    <property type="match status" value="1"/>
</dbReference>
<dbReference type="Gene3D" id="3.90.79.10">
    <property type="entry name" value="Nucleoside Triphosphate Pyrophosphohydrolase"/>
    <property type="match status" value="1"/>
</dbReference>
<keyword evidence="7" id="KW-0464">Manganese</keyword>
<feature type="domain" description="Nudix hydrolase" evidence="13">
    <location>
        <begin position="90"/>
        <end position="235"/>
    </location>
</feature>
<dbReference type="GO" id="GO:0140933">
    <property type="term" value="F:5'-(N(7)-methylguanosine 5'-triphospho)-[mRNA] hydrolase activity"/>
    <property type="evidence" value="ECO:0007669"/>
    <property type="project" value="UniProtKB-EC"/>
</dbReference>
<dbReference type="InterPro" id="IPR020476">
    <property type="entry name" value="Nudix_hydrolase"/>
</dbReference>
<reference evidence="14" key="1">
    <citation type="thesis" date="2020" institute="ProQuest LLC" country="789 East Eisenhower Parkway, Ann Arbor, MI, USA">
        <title>Comparative Genomics and Chromosome Evolution.</title>
        <authorList>
            <person name="Mudd A.B."/>
        </authorList>
    </citation>
    <scope>NUCLEOTIDE SEQUENCE</scope>
    <source>
        <strain evidence="14">Female2</strain>
        <tissue evidence="14">Blood</tissue>
    </source>
</reference>
<comment type="cofactor">
    <cofactor evidence="2">
        <name>Mg(2+)</name>
        <dbReference type="ChEBI" id="CHEBI:18420"/>
    </cofactor>
</comment>
<dbReference type="GO" id="GO:0005829">
    <property type="term" value="C:cytosol"/>
    <property type="evidence" value="ECO:0007669"/>
    <property type="project" value="TreeGrafter"/>
</dbReference>
<dbReference type="GO" id="GO:0019677">
    <property type="term" value="P:NAD+ catabolic process"/>
    <property type="evidence" value="ECO:0007669"/>
    <property type="project" value="TreeGrafter"/>
</dbReference>
<accession>A0A8T2INE6</accession>
<organism evidence="14 15">
    <name type="scientific">Hymenochirus boettgeri</name>
    <name type="common">Congo dwarf clawed frog</name>
    <dbReference type="NCBI Taxonomy" id="247094"/>
    <lineage>
        <taxon>Eukaryota</taxon>
        <taxon>Metazoa</taxon>
        <taxon>Chordata</taxon>
        <taxon>Craniata</taxon>
        <taxon>Vertebrata</taxon>
        <taxon>Euteleostomi</taxon>
        <taxon>Amphibia</taxon>
        <taxon>Batrachia</taxon>
        <taxon>Anura</taxon>
        <taxon>Pipoidea</taxon>
        <taxon>Pipidae</taxon>
        <taxon>Pipinae</taxon>
        <taxon>Hymenochirus</taxon>
    </lineage>
</organism>
<comment type="cofactor">
    <cofactor evidence="1">
        <name>Mn(2+)</name>
        <dbReference type="ChEBI" id="CHEBI:29035"/>
    </cofactor>
</comment>
<keyword evidence="4" id="KW-0479">Metal-binding</keyword>
<dbReference type="PROSITE" id="PS51462">
    <property type="entry name" value="NUDIX"/>
    <property type="match status" value="1"/>
</dbReference>
<dbReference type="GO" id="GO:0046872">
    <property type="term" value="F:metal ion binding"/>
    <property type="evidence" value="ECO:0007669"/>
    <property type="project" value="UniProtKB-KW"/>
</dbReference>
<dbReference type="EMBL" id="JAACNH010000013">
    <property type="protein sequence ID" value="KAG8432051.1"/>
    <property type="molecule type" value="Genomic_DNA"/>
</dbReference>
<dbReference type="GO" id="GO:0006742">
    <property type="term" value="P:NADP+ catabolic process"/>
    <property type="evidence" value="ECO:0007669"/>
    <property type="project" value="TreeGrafter"/>
</dbReference>
<evidence type="ECO:0000256" key="1">
    <source>
        <dbReference type="ARBA" id="ARBA00001936"/>
    </source>
</evidence>
<evidence type="ECO:0000256" key="11">
    <source>
        <dbReference type="ARBA" id="ARBA00093621"/>
    </source>
</evidence>
<dbReference type="OrthoDB" id="447842at2759"/>
<keyword evidence="15" id="KW-1185">Reference proteome</keyword>
<dbReference type="InterPro" id="IPR050241">
    <property type="entry name" value="NAD-cap_RNA_hydrolase_NudC"/>
</dbReference>
<dbReference type="InterPro" id="IPR000086">
    <property type="entry name" value="NUDIX_hydrolase_dom"/>
</dbReference>
<evidence type="ECO:0000256" key="9">
    <source>
        <dbReference type="ARBA" id="ARBA00093205"/>
    </source>
</evidence>
<keyword evidence="6" id="KW-0460">Magnesium</keyword>
<evidence type="ECO:0000256" key="2">
    <source>
        <dbReference type="ARBA" id="ARBA00001946"/>
    </source>
</evidence>
<dbReference type="GO" id="GO:0005777">
    <property type="term" value="C:peroxisome"/>
    <property type="evidence" value="ECO:0007669"/>
    <property type="project" value="TreeGrafter"/>
</dbReference>
<comment type="function">
    <text evidence="10">Acts as a decapping enzyme capable of hydrolyzing monomethylated capped RNAs (in vitro). Hydrolyzes monomethylated capped RNA after alpha and beta phosphates to form N(7)-methyl-GDP. Shows low activity towards unmethylated capped RNA.</text>
</comment>
<name>A0A8T2INE6_9PIPI</name>
<dbReference type="AlphaFoldDB" id="A0A8T2INE6"/>
<evidence type="ECO:0000313" key="15">
    <source>
        <dbReference type="Proteomes" id="UP000812440"/>
    </source>
</evidence>
<evidence type="ECO:0000256" key="3">
    <source>
        <dbReference type="ARBA" id="ARBA00005582"/>
    </source>
</evidence>
<proteinExistence type="inferred from homology"/>
<evidence type="ECO:0000259" key="13">
    <source>
        <dbReference type="PROSITE" id="PS51462"/>
    </source>
</evidence>
<dbReference type="EC" id="3.6.1.62" evidence="8"/>
<dbReference type="InterPro" id="IPR033716">
    <property type="entry name" value="Nudt17_dom"/>
</dbReference>
<evidence type="ECO:0000256" key="4">
    <source>
        <dbReference type="ARBA" id="ARBA00022723"/>
    </source>
</evidence>